<feature type="region of interest" description="Disordered" evidence="1">
    <location>
        <begin position="1453"/>
        <end position="1496"/>
    </location>
</feature>
<sequence length="3296" mass="360114">MDSFLKNRRVTSAGPDPEMGDVHAETAYQTALSQTGSGDPTAATSGSWQGEASPGALEQGQAAKPVASPFHSQKVQAEIDLLRSRPSTLDQDAQRVNVEIDEAGLGDTNQAGRELEPPYSEGDFSATPVRVARLEHRTEIRPEAVVSRTAQCDVGQGWRAEASEPTEYGPVEVLASAESAQPAPLPDRLSEHEGLTGRPLPGDPRELVPVAEGLPSDMEALLRQVLEENRNLRARLEQAQLETQSSWHSGGTRATGPEPDLVQRVPEFVQHSPVSFTPGHGGAQVAPWRSAVQPFAMLGPEVLPNHREGIEVRGMGEAFGLGSGEGASARADLDRYAVAVPKPVVQRALPAAEVQTVPPRMMAVSHPMPEAASQSLQSHLPLNAYQRSSLAATSFVAPATMPRQPPVLSQGVGEVPGSVGVGAIEGSQGFHTPRSSGRGVGTWGVSSDGYPVSPGGTVIRPPPGPPPDSRAWPQSGQVVGLSGQSGSSASMPERPEEPAKYIFDLPKLPSADIATSAVTCGNWLGQVRQIFTGLSPTAASWYASVESAATAQYQRWLVADPLDRLGLDPADVVAHFDVFKYQRVESRAVSLVLAAVPSHVRDEAVSNRWLSTAALIFRIQCLYQPGGSSERAMLLHQLVNPEVAKSVGAAVTMLRRWMQHLQRVRELGASLPDPSLLLRGIDQATSGLLAQYPAVGFRVNAFRHRVALDYNPSVSSVVSLDVAAKAQEVLFAEAAKLLQGANLKTLHLSEVSEEGCLKELGIDKGWLISAVASASDQKYALVDSGATNALRPAEPGELDSSRVIRVDLASGVTELHINKQGTLLSEGSCQVIIPAGYLVQLGFSITCKKRGCVIKRRGQAALDVTVVKGCPLVSREQGLKLVAEYEGLQERGEVPLLKPATTVDEPVFARDQARAWLAAKVAGGTLTRQDQLIWLRSMFPHVPYEFLTRVAGQDASLEGLNSEGVPWNRRRRRTISRAKPGEVLVHLFAGQQRWRVPGVVVEVEKSRGADLLSSNVWQHLIVWATLGVVGAVLGGPPCRTISRCRAEQDGGPPPVRDRGEGRWGLDGLSGGQLDIVREDSVLWLRFLFLYAIAQAAADGPPCIPAAGGAISKTASSPTLCGSSDGMATQGSGVAMPTEVTDPLELAQWALQQAAANLGFSSETAKGFQGTGHQQFLRDGRLVMFGWEHPRDPEEYLEQALAPPRGWASWWAFQEWSDFSSVYSTYLARFDQGKFGHVRPKPTSFATNSWFLYEALDQQFLTESERQRFGKGPSAGKSRLQEAPTWARWAPGLSAAVQAAWCSWKREQGEQGVVEERKLWLAKLTEDEMFQRHVGNDHVPFRKGCPVCIAAQGRQRSHWRAAVTGLYSASFDLAGPFVDGRSFDPVASGRDKGRGYRFFLACAFTVPVSGVPGVEERSEIRLEGDEVSDEPPMLVEASGEAGDFGAGVSKVTHRVVGKRPESPDDPSGPDDGVRCPDAFPLEDPPLPPPSEPPAPVKTRTLFLGVPLRSKRSKEVFPAVQAVINRLESYGFPVHRYHADRAQELRARPLVEWCRTRGIHATWTPGEAPAGNKAELAVQQLKGLARKLLAVAELGPSFWPLAVLHASRRNWAPDTPGGHLVLVDCDGEEKKVLLTNTVYPLGPKTPELKKPKYRLRGKSAPDFVLRTVRVSETCIVVPDVQGSLARLSPGGEWGKGELESDSESVQNEFESDFALAHGDEKLAKKNCFDESGRFRLDADGEPRELLDEWDASLGGLGCLHLCRDSEAFLKSCLEAENYEFDICLEVLRRCVKRFPSPKRSILEGDRTYAVLGLYCQGGLRGITRYAKGNEDLTRYINRFVAHHYPEGQWTTLYLSRNTVAPMHRDARNGNGGLAWIVGLGQFQGGGLWIEKCQGPTLRKLPDGRVKPGTVLNIHDEPQLFDSTGWHEAEAWVGEDRWVIVAYAPRDFQAVVPLYQDALKGLGFPVQTLLNDSTRRDGEYGVSWMSKLKDIEYDGGASKHWGDSSLEGCGLDLWEVDFPCELLDEESYEAGVAMHQAAVHFKTRTAQELTDAVRNGYGREVVEMLRVARLECEWYESLLAREQPAVELQGSIRAICTDVPLGTHDPEPDEIFRQTRTISLEQARQELPLWRPAALEEVQSLETVTQAVERVSTQEVNKWVSQGYKVLQIPGKAVLTRKAGVGRRRFRAVCCGNYLQQDLSADSLYAAGVDAATVRTVIAFVSLQCHWVGVVADIKTAFLHAPLQQVSQQEIWIVKPPHLLVDLKILEPTDRWRILKALYGLKTSPRDWAMYRDATIKDLTVNLGEKVYRFFQAQSDEALWLIRVPGLEIEAVMVIYVDDFIVFGVLALCRAVIEVIQHTWKLSDPEWLEVGKTVKFCGLEVVRTASGFRVTQESYLTELLAKYSVDDVAPVPMVKWQEPEEQEEFGLADVRAAQALTGALLWMSTRSRPDLSYTIARMAQYSTKSPKFVVAMGHQVLRYLKGTASMGLEYTNSVKDMWAPHGQLARPRTNTVLELYSDASHGPAGARSMQSSFVLWRGSLLLWESTKQPFITLSSAESELVSMTNTIQLGEAMQPVVEELLEDTISLMLLGDNTASVRAFEVANSSWRNRHLRLRAAAGRERVDAGTLVVTHLPGDFQIADVGTKPLARQRIFQLLALANVRVSSPETPESSTLRALRRLAWEQGSSVGISPATLIVLMLLARIQPGEGCRSNLYSGLGVLLLTDVISPVQAQPSRDLQAWQGLLGLGVGLVFVVTVGLVRVWWRLRARMLLYERLTPEMQLSPNVGAFSTSSRSPELVYVSPRLRVQQSSSSSGVLGQAVAPPDTRRGHETLTGDDTGGLPTVQIGGSTGSGNAHDARELLGAVETRDPEAVSRIVHGLRSQLVVWRVRDEQTHFLRRLLAIFGECFVGLLGDRCLEIRELREVARTYRYGIDNAVDRYRHQSSLEGYQSRGLQVHDVAGAYMQANRNLTPEEDSSDGDVSEIAAVPHGLQLPDEPLAQAVQLYFAGGENLFGRESGSGDEASAADPIDDLESDGGVEPTGANVLALGVGATYSAEEESLLVGYIDDVLRVPLPGWSQEAVQTVVDGLAGGDWREFHDALRSHGVPSDFTSAEEFTYTCTEGSESDFTSAEESMYTCTEGSESDLNWGLFAGAVVLVWISQHRAVGVGQCAGTNASTSEHAYAFFCCPMLAWGLAALYRAWVCFNSIVWGGSLSITDLCRFVLSERPCTFQLHLPRASRSASDASTSWPIMFLIALILIFGLANPAEAHSVQSGDDRSLVLFREDQRQVCWSIPVEKC</sequence>
<dbReference type="Gene3D" id="3.30.420.10">
    <property type="entry name" value="Ribonuclease H-like superfamily/Ribonuclease H"/>
    <property type="match status" value="1"/>
</dbReference>
<protein>
    <submittedName>
        <fullName evidence="4">RE1 protein</fullName>
    </submittedName>
</protein>
<feature type="domain" description="Reverse transcriptase Ty1/copia-type" evidence="3">
    <location>
        <begin position="2157"/>
        <end position="2408"/>
    </location>
</feature>
<feature type="region of interest" description="Disordered" evidence="1">
    <location>
        <begin position="426"/>
        <end position="494"/>
    </location>
</feature>
<dbReference type="Pfam" id="PF07727">
    <property type="entry name" value="RVT_2"/>
    <property type="match status" value="1"/>
</dbReference>
<evidence type="ECO:0000313" key="4">
    <source>
        <dbReference type="EMBL" id="CAE7492924.1"/>
    </source>
</evidence>
<feature type="region of interest" description="Disordered" evidence="1">
    <location>
        <begin position="1"/>
        <end position="69"/>
    </location>
</feature>
<dbReference type="InterPro" id="IPR013103">
    <property type="entry name" value="RVT_2"/>
</dbReference>
<feature type="compositionally biased region" description="Polar residues" evidence="1">
    <location>
        <begin position="27"/>
        <end position="50"/>
    </location>
</feature>
<feature type="transmembrane region" description="Helical" evidence="2">
    <location>
        <begin position="2741"/>
        <end position="2761"/>
    </location>
</feature>
<keyword evidence="2" id="KW-1133">Transmembrane helix</keyword>
<feature type="compositionally biased region" description="Low complexity" evidence="1">
    <location>
        <begin position="474"/>
        <end position="490"/>
    </location>
</feature>
<evidence type="ECO:0000256" key="2">
    <source>
        <dbReference type="SAM" id="Phobius"/>
    </source>
</evidence>
<gene>
    <name evidence="4" type="primary">RE1</name>
    <name evidence="4" type="ORF">SNAT2548_LOCUS27622</name>
</gene>
<organism evidence="4 5">
    <name type="scientific">Symbiodinium natans</name>
    <dbReference type="NCBI Taxonomy" id="878477"/>
    <lineage>
        <taxon>Eukaryota</taxon>
        <taxon>Sar</taxon>
        <taxon>Alveolata</taxon>
        <taxon>Dinophyceae</taxon>
        <taxon>Suessiales</taxon>
        <taxon>Symbiodiniaceae</taxon>
        <taxon>Symbiodinium</taxon>
    </lineage>
</organism>
<dbReference type="SUPFAM" id="SSF56672">
    <property type="entry name" value="DNA/RNA polymerases"/>
    <property type="match status" value="1"/>
</dbReference>
<feature type="transmembrane region" description="Helical" evidence="2">
    <location>
        <begin position="3242"/>
        <end position="3261"/>
    </location>
</feature>
<evidence type="ECO:0000259" key="3">
    <source>
        <dbReference type="Pfam" id="PF07727"/>
    </source>
</evidence>
<feature type="compositionally biased region" description="Pro residues" evidence="1">
    <location>
        <begin position="1481"/>
        <end position="1494"/>
    </location>
</feature>
<keyword evidence="2" id="KW-0812">Transmembrane</keyword>
<feature type="region of interest" description="Disordered" evidence="1">
    <location>
        <begin position="178"/>
        <end position="204"/>
    </location>
</feature>
<dbReference type="SUPFAM" id="SSF53098">
    <property type="entry name" value="Ribonuclease H-like"/>
    <property type="match status" value="1"/>
</dbReference>
<feature type="region of interest" description="Disordered" evidence="1">
    <location>
        <begin position="2812"/>
        <end position="2839"/>
    </location>
</feature>
<dbReference type="GO" id="GO:0003676">
    <property type="term" value="F:nucleic acid binding"/>
    <property type="evidence" value="ECO:0007669"/>
    <property type="project" value="InterPro"/>
</dbReference>
<dbReference type="InterPro" id="IPR012337">
    <property type="entry name" value="RNaseH-like_sf"/>
</dbReference>
<dbReference type="InterPro" id="IPR036397">
    <property type="entry name" value="RNaseH_sf"/>
</dbReference>
<dbReference type="EMBL" id="CAJNDS010002479">
    <property type="protein sequence ID" value="CAE7492924.1"/>
    <property type="molecule type" value="Genomic_DNA"/>
</dbReference>
<comment type="caution">
    <text evidence="4">The sequence shown here is derived from an EMBL/GenBank/DDBJ whole genome shotgun (WGS) entry which is preliminary data.</text>
</comment>
<reference evidence="4" key="1">
    <citation type="submission" date="2021-02" db="EMBL/GenBank/DDBJ databases">
        <authorList>
            <person name="Dougan E. K."/>
            <person name="Rhodes N."/>
            <person name="Thang M."/>
            <person name="Chan C."/>
        </authorList>
    </citation>
    <scope>NUCLEOTIDE SEQUENCE</scope>
</reference>
<accession>A0A812SML5</accession>
<dbReference type="Proteomes" id="UP000604046">
    <property type="component" value="Unassembled WGS sequence"/>
</dbReference>
<evidence type="ECO:0000256" key="1">
    <source>
        <dbReference type="SAM" id="MobiDB-lite"/>
    </source>
</evidence>
<proteinExistence type="predicted"/>
<dbReference type="PANTHER" id="PTHR11439">
    <property type="entry name" value="GAG-POL-RELATED RETROTRANSPOSON"/>
    <property type="match status" value="1"/>
</dbReference>
<dbReference type="CDD" id="cd09272">
    <property type="entry name" value="RNase_HI_RT_Ty1"/>
    <property type="match status" value="1"/>
</dbReference>
<feature type="transmembrane region" description="Helical" evidence="2">
    <location>
        <begin position="3179"/>
        <end position="3199"/>
    </location>
</feature>
<name>A0A812SML5_9DINO</name>
<dbReference type="OrthoDB" id="1919845at2759"/>
<keyword evidence="2" id="KW-0472">Membrane</keyword>
<evidence type="ECO:0000313" key="5">
    <source>
        <dbReference type="Proteomes" id="UP000604046"/>
    </source>
</evidence>
<keyword evidence="5" id="KW-1185">Reference proteome</keyword>
<dbReference type="InterPro" id="IPR043502">
    <property type="entry name" value="DNA/RNA_pol_sf"/>
</dbReference>